<keyword evidence="7 18" id="KW-0028">Amino-acid biosynthesis</keyword>
<keyword evidence="10 17" id="KW-0521">NADP</keyword>
<evidence type="ECO:0000256" key="10">
    <source>
        <dbReference type="ARBA" id="ARBA00022857"/>
    </source>
</evidence>
<dbReference type="InterPro" id="IPR045865">
    <property type="entry name" value="ACT-like_dom_sf"/>
</dbReference>
<dbReference type="OrthoDB" id="9808167at2"/>
<reference evidence="21 22" key="1">
    <citation type="submission" date="2014-06" db="EMBL/GenBank/DDBJ databases">
        <title>Draft genome sequence of Bacillus manliponensis JCM 15802 (MCCC 1A00708).</title>
        <authorList>
            <person name="Lai Q."/>
            <person name="Liu Y."/>
            <person name="Shao Z."/>
        </authorList>
    </citation>
    <scope>NUCLEOTIDE SEQUENCE [LARGE SCALE GENOMIC DNA]</scope>
    <source>
        <strain evidence="21 22">JCM 15802</strain>
    </source>
</reference>
<evidence type="ECO:0000256" key="6">
    <source>
        <dbReference type="ARBA" id="ARBA00013376"/>
    </source>
</evidence>
<keyword evidence="11 18" id="KW-0560">Oxidoreductase</keyword>
<evidence type="ECO:0000313" key="21">
    <source>
        <dbReference type="EMBL" id="KEK17144.1"/>
    </source>
</evidence>
<dbReference type="Gene3D" id="3.30.70.260">
    <property type="match status" value="1"/>
</dbReference>
<sequence>MNKIVYVGVLGLGTVGSGVVQILKDQYEKIALDTGCELKVKTVVVRNLEKERDVCIDGVVVTSNVEEVLNDSNVDIVVEVMGGIEETKQYIIKALQNKKHVVTANKDLMAVYGAELLQLAYENNCDLFYEASVAGGIPILRGLTDGLASDQIEKIMGIVNGTTNYMLTKMSQNGWSYEEALQEAQKLGFAEADPTADVDGLDAARKVAILANLGFSMNVSLDDVQVRGIRKVGKKDLEMAEKLGFTMKLIGKAEKQGSSIHLHVEPTLLPSHHPLSNVNNEFNAVYVHGQAVGEVMFYGPGAGKLPTGSAVVSDIISIVKNMNRVPKNKSILKEPKPYELQKDEEVVSKYFLRISLQDEPGMLQKITECFVNYSVSLKEVIQVPLNDELAEVVIVTHHTSKYQFEQLLKSIGNIASEIKSYYVIEEEKAYV</sequence>
<feature type="active site" description="Proton donor" evidence="16">
    <location>
        <position position="206"/>
    </location>
</feature>
<evidence type="ECO:0000256" key="16">
    <source>
        <dbReference type="PIRSR" id="PIRSR000098-1"/>
    </source>
</evidence>
<dbReference type="eggNOG" id="COG0460">
    <property type="taxonomic scope" value="Bacteria"/>
</dbReference>
<dbReference type="FunFam" id="3.40.50.720:FF:000062">
    <property type="entry name" value="Homoserine dehydrogenase"/>
    <property type="match status" value="1"/>
</dbReference>
<dbReference type="SUPFAM" id="SSF51735">
    <property type="entry name" value="NAD(P)-binding Rossmann-fold domains"/>
    <property type="match status" value="1"/>
</dbReference>
<dbReference type="GO" id="GO:0046872">
    <property type="term" value="F:metal ion binding"/>
    <property type="evidence" value="ECO:0007669"/>
    <property type="project" value="UniProtKB-KW"/>
</dbReference>
<keyword evidence="14 18" id="KW-0486">Methionine biosynthesis</keyword>
<evidence type="ECO:0000313" key="22">
    <source>
        <dbReference type="Proteomes" id="UP000027822"/>
    </source>
</evidence>
<dbReference type="InterPro" id="IPR016204">
    <property type="entry name" value="HDH"/>
</dbReference>
<comment type="caution">
    <text evidence="21">The sequence shown here is derived from an EMBL/GenBank/DDBJ whole genome shotgun (WGS) entry which is preliminary data.</text>
</comment>
<dbReference type="Pfam" id="PF03447">
    <property type="entry name" value="NAD_binding_3"/>
    <property type="match status" value="1"/>
</dbReference>
<evidence type="ECO:0000256" key="12">
    <source>
        <dbReference type="ARBA" id="ARBA00023027"/>
    </source>
</evidence>
<evidence type="ECO:0000256" key="3">
    <source>
        <dbReference type="ARBA" id="ARBA00005062"/>
    </source>
</evidence>
<dbReference type="AlphaFoldDB" id="A0A073JPY7"/>
<protein>
    <recommendedName>
        <fullName evidence="6 18">Homoserine dehydrogenase</fullName>
        <ecNumber evidence="5 18">1.1.1.3</ecNumber>
    </recommendedName>
</protein>
<comment type="similarity">
    <text evidence="4 19">Belongs to the homoserine dehydrogenase family.</text>
</comment>
<dbReference type="InterPro" id="IPR005106">
    <property type="entry name" value="Asp/hSer_DH_NAD-bd"/>
</dbReference>
<dbReference type="CDD" id="cd04881">
    <property type="entry name" value="ACT_HSDH-Hom"/>
    <property type="match status" value="1"/>
</dbReference>
<keyword evidence="22" id="KW-1185">Reference proteome</keyword>
<dbReference type="Pfam" id="PF00742">
    <property type="entry name" value="Homoserine_dh"/>
    <property type="match status" value="1"/>
</dbReference>
<comment type="pathway">
    <text evidence="2 18">Amino-acid biosynthesis; L-threonine biosynthesis; L-threonine from L-aspartate: step 3/5.</text>
</comment>
<dbReference type="Proteomes" id="UP000027822">
    <property type="component" value="Unassembled WGS sequence"/>
</dbReference>
<dbReference type="InterPro" id="IPR019811">
    <property type="entry name" value="HDH_CS"/>
</dbReference>
<evidence type="ECO:0000256" key="7">
    <source>
        <dbReference type="ARBA" id="ARBA00022605"/>
    </source>
</evidence>
<evidence type="ECO:0000256" key="15">
    <source>
        <dbReference type="ARBA" id="ARBA00048841"/>
    </source>
</evidence>
<dbReference type="PROSITE" id="PS51671">
    <property type="entry name" value="ACT"/>
    <property type="match status" value="1"/>
</dbReference>
<evidence type="ECO:0000256" key="19">
    <source>
        <dbReference type="RuleBase" id="RU004171"/>
    </source>
</evidence>
<keyword evidence="12" id="KW-0520">NAD</keyword>
<evidence type="ECO:0000256" key="17">
    <source>
        <dbReference type="PIRSR" id="PIRSR000098-2"/>
    </source>
</evidence>
<dbReference type="GO" id="GO:0009088">
    <property type="term" value="P:threonine biosynthetic process"/>
    <property type="evidence" value="ECO:0007669"/>
    <property type="project" value="UniProtKB-UniPathway"/>
</dbReference>
<evidence type="ECO:0000256" key="4">
    <source>
        <dbReference type="ARBA" id="ARBA00006753"/>
    </source>
</evidence>
<dbReference type="PROSITE" id="PS01042">
    <property type="entry name" value="HOMOSER_DHGENASE"/>
    <property type="match status" value="1"/>
</dbReference>
<dbReference type="PANTHER" id="PTHR43331:SF1">
    <property type="entry name" value="HOMOSERINE DEHYDROGENASE"/>
    <property type="match status" value="1"/>
</dbReference>
<gene>
    <name evidence="21" type="ORF">BAMA_18335</name>
</gene>
<evidence type="ECO:0000256" key="2">
    <source>
        <dbReference type="ARBA" id="ARBA00005056"/>
    </source>
</evidence>
<keyword evidence="8 18" id="KW-0791">Threonine biosynthesis</keyword>
<dbReference type="EMBL" id="JOTN01000043">
    <property type="protein sequence ID" value="KEK17144.1"/>
    <property type="molecule type" value="Genomic_DNA"/>
</dbReference>
<evidence type="ECO:0000256" key="8">
    <source>
        <dbReference type="ARBA" id="ARBA00022697"/>
    </source>
</evidence>
<dbReference type="SUPFAM" id="SSF55021">
    <property type="entry name" value="ACT-like"/>
    <property type="match status" value="1"/>
</dbReference>
<feature type="binding site" evidence="17">
    <location>
        <begin position="10"/>
        <end position="17"/>
    </location>
    <ligand>
        <name>NADP(+)</name>
        <dbReference type="ChEBI" id="CHEBI:58349"/>
    </ligand>
</feature>
<dbReference type="InterPro" id="IPR001342">
    <property type="entry name" value="HDH_cat"/>
</dbReference>
<dbReference type="GO" id="GO:0004412">
    <property type="term" value="F:homoserine dehydrogenase activity"/>
    <property type="evidence" value="ECO:0007669"/>
    <property type="project" value="UniProtKB-EC"/>
</dbReference>
<dbReference type="NCBIfam" id="NF004976">
    <property type="entry name" value="PRK06349.1"/>
    <property type="match status" value="1"/>
</dbReference>
<dbReference type="Gene3D" id="3.40.50.720">
    <property type="entry name" value="NAD(P)-binding Rossmann-like Domain"/>
    <property type="match status" value="1"/>
</dbReference>
<evidence type="ECO:0000256" key="18">
    <source>
        <dbReference type="RuleBase" id="RU000579"/>
    </source>
</evidence>
<dbReference type="PANTHER" id="PTHR43331">
    <property type="entry name" value="HOMOSERINE DEHYDROGENASE"/>
    <property type="match status" value="1"/>
</dbReference>
<dbReference type="UniPathway" id="UPA00051">
    <property type="reaction ID" value="UER00465"/>
</dbReference>
<dbReference type="PIRSF" id="PIRSF000098">
    <property type="entry name" value="Homoser_dehydrog"/>
    <property type="match status" value="1"/>
</dbReference>
<dbReference type="Gene3D" id="3.30.360.10">
    <property type="entry name" value="Dihydrodipicolinate Reductase, domain 2"/>
    <property type="match status" value="1"/>
</dbReference>
<feature type="binding site" evidence="17">
    <location>
        <position position="106"/>
    </location>
    <ligand>
        <name>NADPH</name>
        <dbReference type="ChEBI" id="CHEBI:57783"/>
    </ligand>
</feature>
<dbReference type="EC" id="1.1.1.3" evidence="5 18"/>
<evidence type="ECO:0000256" key="9">
    <source>
        <dbReference type="ARBA" id="ARBA00022723"/>
    </source>
</evidence>
<dbReference type="RefSeq" id="WP_034644170.1">
    <property type="nucleotide sequence ID" value="NZ_CBCSJC010000037.1"/>
</dbReference>
<dbReference type="GO" id="GO:0050661">
    <property type="term" value="F:NADP binding"/>
    <property type="evidence" value="ECO:0007669"/>
    <property type="project" value="InterPro"/>
</dbReference>
<dbReference type="InterPro" id="IPR036291">
    <property type="entry name" value="NAD(P)-bd_dom_sf"/>
</dbReference>
<comment type="cofactor">
    <cofactor evidence="1">
        <name>a metal cation</name>
        <dbReference type="ChEBI" id="CHEBI:25213"/>
    </cofactor>
</comment>
<evidence type="ECO:0000256" key="11">
    <source>
        <dbReference type="ARBA" id="ARBA00023002"/>
    </source>
</evidence>
<comment type="pathway">
    <text evidence="3 18">Amino-acid biosynthesis; L-methionine biosynthesis via de novo pathway; L-homoserine from L-aspartate: step 3/3.</text>
</comment>
<dbReference type="GO" id="GO:0009086">
    <property type="term" value="P:methionine biosynthetic process"/>
    <property type="evidence" value="ECO:0007669"/>
    <property type="project" value="UniProtKB-KW"/>
</dbReference>
<accession>A0A073JPY7</accession>
<dbReference type="FunFam" id="3.30.360.10:FF:000005">
    <property type="entry name" value="Homoserine dehydrogenase"/>
    <property type="match status" value="1"/>
</dbReference>
<comment type="catalytic activity">
    <reaction evidence="15">
        <text>L-homoserine + NADP(+) = L-aspartate 4-semialdehyde + NADPH + H(+)</text>
        <dbReference type="Rhea" id="RHEA:15761"/>
        <dbReference type="ChEBI" id="CHEBI:15378"/>
        <dbReference type="ChEBI" id="CHEBI:57476"/>
        <dbReference type="ChEBI" id="CHEBI:57783"/>
        <dbReference type="ChEBI" id="CHEBI:58349"/>
        <dbReference type="ChEBI" id="CHEBI:537519"/>
        <dbReference type="EC" id="1.1.1.3"/>
    </reaction>
    <physiologicalReaction direction="right-to-left" evidence="15">
        <dbReference type="Rhea" id="RHEA:15763"/>
    </physiologicalReaction>
</comment>
<dbReference type="InterPro" id="IPR002912">
    <property type="entry name" value="ACT_dom"/>
</dbReference>
<evidence type="ECO:0000259" key="20">
    <source>
        <dbReference type="PROSITE" id="PS51671"/>
    </source>
</evidence>
<dbReference type="STRING" id="574376.BAMA_18335"/>
<proteinExistence type="inferred from homology"/>
<evidence type="ECO:0000256" key="13">
    <source>
        <dbReference type="ARBA" id="ARBA00023053"/>
    </source>
</evidence>
<keyword evidence="13" id="KW-0915">Sodium</keyword>
<keyword evidence="9" id="KW-0479">Metal-binding</keyword>
<dbReference type="UniPathway" id="UPA00050">
    <property type="reaction ID" value="UER00063"/>
</dbReference>
<evidence type="ECO:0000256" key="1">
    <source>
        <dbReference type="ARBA" id="ARBA00001920"/>
    </source>
</evidence>
<organism evidence="21 22">
    <name type="scientific">Bacillus manliponensis</name>
    <dbReference type="NCBI Taxonomy" id="574376"/>
    <lineage>
        <taxon>Bacteria</taxon>
        <taxon>Bacillati</taxon>
        <taxon>Bacillota</taxon>
        <taxon>Bacilli</taxon>
        <taxon>Bacillales</taxon>
        <taxon>Bacillaceae</taxon>
        <taxon>Bacillus</taxon>
        <taxon>Bacillus cereus group</taxon>
    </lineage>
</organism>
<feature type="binding site" evidence="17">
    <location>
        <position position="191"/>
    </location>
    <ligand>
        <name>L-homoserine</name>
        <dbReference type="ChEBI" id="CHEBI:57476"/>
    </ligand>
</feature>
<evidence type="ECO:0000256" key="5">
    <source>
        <dbReference type="ARBA" id="ARBA00013213"/>
    </source>
</evidence>
<name>A0A073JPY7_9BACI</name>
<dbReference type="SUPFAM" id="SSF55347">
    <property type="entry name" value="Glyceraldehyde-3-phosphate dehydrogenase-like, C-terminal domain"/>
    <property type="match status" value="1"/>
</dbReference>
<feature type="domain" description="ACT" evidence="20">
    <location>
        <begin position="351"/>
        <end position="425"/>
    </location>
</feature>
<evidence type="ECO:0000256" key="14">
    <source>
        <dbReference type="ARBA" id="ARBA00023167"/>
    </source>
</evidence>